<feature type="region of interest" description="Disordered" evidence="2">
    <location>
        <begin position="151"/>
        <end position="230"/>
    </location>
</feature>
<gene>
    <name evidence="4" type="primary">B1129G05.12</name>
</gene>
<evidence type="ECO:0000259" key="3">
    <source>
        <dbReference type="PROSITE" id="PS50891"/>
    </source>
</evidence>
<dbReference type="Proteomes" id="UP000817658">
    <property type="component" value="Chromosome 1"/>
</dbReference>
<dbReference type="PROSITE" id="PS50891">
    <property type="entry name" value="LOB"/>
    <property type="match status" value="1"/>
</dbReference>
<evidence type="ECO:0000313" key="4">
    <source>
        <dbReference type="EMBL" id="BAD45092.1"/>
    </source>
</evidence>
<dbReference type="InterPro" id="IPR004883">
    <property type="entry name" value="LOB"/>
</dbReference>
<feature type="compositionally biased region" description="Basic residues" evidence="2">
    <location>
        <begin position="173"/>
        <end position="186"/>
    </location>
</feature>
<feature type="compositionally biased region" description="Polar residues" evidence="2">
    <location>
        <begin position="124"/>
        <end position="133"/>
    </location>
</feature>
<dbReference type="EMBL" id="AP003308">
    <property type="protein sequence ID" value="BAD45092.1"/>
    <property type="molecule type" value="Genomic_DNA"/>
</dbReference>
<dbReference type="Pfam" id="PF03195">
    <property type="entry name" value="LOB"/>
    <property type="match status" value="1"/>
</dbReference>
<protein>
    <submittedName>
        <fullName evidence="4">Uncharacterized protein B1129G05.12</fullName>
    </submittedName>
</protein>
<feature type="domain" description="LOB" evidence="3">
    <location>
        <begin position="8"/>
        <end position="112"/>
    </location>
</feature>
<dbReference type="PANTHER" id="PTHR31301:SF21">
    <property type="entry name" value="LOB DOMAIN-CONTAINING PROTEIN 27-RELATED"/>
    <property type="match status" value="1"/>
</dbReference>
<feature type="region of interest" description="Disordered" evidence="2">
    <location>
        <begin position="103"/>
        <end position="138"/>
    </location>
</feature>
<accession>Q657B8</accession>
<reference evidence="4" key="1">
    <citation type="journal article" date="2002" name="Nature">
        <title>The genome sequence and structure of rice chromosome 1.</title>
        <authorList>
            <person name="Sasaki T."/>
            <person name="Matsumoto T."/>
            <person name="Yamamoto K."/>
            <person name="Sakata K."/>
            <person name="Baba T."/>
            <person name="Katayose Y."/>
            <person name="Wu J."/>
            <person name="Niimura Y."/>
            <person name="Cheng Z."/>
            <person name="Nagamura Y."/>
            <person name="Antonio B.A."/>
            <person name="Kanamori H."/>
            <person name="Hosokawa S."/>
            <person name="Masukawa M."/>
            <person name="Arikawa K."/>
            <person name="Chiden Y."/>
            <person name="Hayashi M."/>
            <person name="Okamoto M."/>
            <person name="Ando T."/>
            <person name="Aoki H."/>
            <person name="Arita K."/>
            <person name="Hamada M."/>
            <person name="Harada C."/>
            <person name="Hijishita S."/>
            <person name="Honda M."/>
            <person name="Ichikawa Y."/>
            <person name="Idonuma A."/>
            <person name="Iijima M."/>
            <person name="Ikeda M."/>
            <person name="Ikeno M."/>
            <person name="Itoh S."/>
            <person name="Itoh T."/>
            <person name="Itoh Y."/>
            <person name="Itoh Y."/>
            <person name="Iwabuchi A."/>
            <person name="Kamiya K."/>
            <person name="Karasawa W."/>
            <person name="Katagiri S."/>
            <person name="Kikuta A."/>
            <person name="Kobayashi N."/>
            <person name="Kono I."/>
            <person name="Machita K."/>
            <person name="Maehara T."/>
            <person name="Mizuno H."/>
            <person name="Mizubayashi T."/>
            <person name="Mukai Y."/>
            <person name="Nagasaki H."/>
            <person name="Nakashima M."/>
            <person name="Nakama Y."/>
            <person name="Nakamichi Y."/>
            <person name="Nakamura M."/>
            <person name="Namiki N."/>
            <person name="Negishi M."/>
            <person name="Ohta I."/>
            <person name="Ono N."/>
            <person name="Saji S."/>
            <person name="Sakai K."/>
            <person name="Shibata M."/>
            <person name="Shimokawa T."/>
            <person name="Shomura A."/>
            <person name="Song J."/>
            <person name="Takazaki Y."/>
            <person name="Terasawa K."/>
            <person name="Tsuji K."/>
            <person name="Waki K."/>
            <person name="Yamagata H."/>
            <person name="Yamane H."/>
            <person name="Yoshiki S."/>
            <person name="Yoshihara R."/>
            <person name="Yukawa K."/>
            <person name="Zhong H."/>
            <person name="Iwama H."/>
            <person name="Endo T."/>
            <person name="Ito H."/>
            <person name="Hahn J.H."/>
            <person name="Kim H.I."/>
            <person name="Eun M.Y."/>
            <person name="Yano M."/>
            <person name="Jiang J."/>
            <person name="Gojobori T."/>
        </authorList>
    </citation>
    <scope>NUCLEOTIDE SEQUENCE [LARGE SCALE GENOMIC DNA]</scope>
</reference>
<dbReference type="AlphaFoldDB" id="Q657B8"/>
<organism evidence="4">
    <name type="scientific">Oryza sativa subsp. japonica</name>
    <name type="common">Rice</name>
    <dbReference type="NCBI Taxonomy" id="39947"/>
    <lineage>
        <taxon>Eukaryota</taxon>
        <taxon>Viridiplantae</taxon>
        <taxon>Streptophyta</taxon>
        <taxon>Embryophyta</taxon>
        <taxon>Tracheophyta</taxon>
        <taxon>Spermatophyta</taxon>
        <taxon>Magnoliopsida</taxon>
        <taxon>Liliopsida</taxon>
        <taxon>Poales</taxon>
        <taxon>Poaceae</taxon>
        <taxon>BOP clade</taxon>
        <taxon>Oryzoideae</taxon>
        <taxon>Oryzeae</taxon>
        <taxon>Oryzinae</taxon>
        <taxon>Oryza</taxon>
        <taxon>Oryza sativa</taxon>
    </lineage>
</organism>
<sequence length="230" mass="25009">MADPTPPPPCAACAHQGRPSCPAGCPLAPYFPADRPERFEYANLLYGVDGILRRLEAAGPDPGTRRATMASIVFVSDARAADPVHGAYGVIRNLQQELASIKIHKKGEKRKDEKPQKRAPPLGNQATTTSPGSRTPDLGYRAAAACHRRALPRPHGKGEEARGGEALPPVATRGRRAPGSRRRLERRRCGVAGRGRRREEAERKSRRRRRGGENEREELRSGGLVAAGLK</sequence>
<comment type="similarity">
    <text evidence="1">Belongs to the LOB domain-containing protein family.</text>
</comment>
<feature type="compositionally biased region" description="Basic and acidic residues" evidence="2">
    <location>
        <begin position="211"/>
        <end position="220"/>
    </location>
</feature>
<evidence type="ECO:0000256" key="2">
    <source>
        <dbReference type="SAM" id="MobiDB-lite"/>
    </source>
</evidence>
<evidence type="ECO:0000256" key="1">
    <source>
        <dbReference type="ARBA" id="ARBA00005474"/>
    </source>
</evidence>
<dbReference type="PANTHER" id="PTHR31301">
    <property type="entry name" value="LOB DOMAIN-CONTAINING PROTEIN 4-RELATED"/>
    <property type="match status" value="1"/>
</dbReference>
<proteinExistence type="inferred from homology"/>
<name>Q657B8_ORYSJ</name>